<organism evidence="2 3">
    <name type="scientific">Nocardiopsis aegyptia</name>
    <dbReference type="NCBI Taxonomy" id="220378"/>
    <lineage>
        <taxon>Bacteria</taxon>
        <taxon>Bacillati</taxon>
        <taxon>Actinomycetota</taxon>
        <taxon>Actinomycetes</taxon>
        <taxon>Streptosporangiales</taxon>
        <taxon>Nocardiopsidaceae</taxon>
        <taxon>Nocardiopsis</taxon>
    </lineage>
</organism>
<dbReference type="PROSITE" id="PS50293">
    <property type="entry name" value="TPR_REGION"/>
    <property type="match status" value="1"/>
</dbReference>
<dbReference type="PROSITE" id="PS50005">
    <property type="entry name" value="TPR"/>
    <property type="match status" value="1"/>
</dbReference>
<evidence type="ECO:0000256" key="1">
    <source>
        <dbReference type="PROSITE-ProRule" id="PRU00339"/>
    </source>
</evidence>
<gene>
    <name evidence="2" type="ORF">HNR10_001576</name>
</gene>
<dbReference type="SMART" id="SM00028">
    <property type="entry name" value="TPR"/>
    <property type="match status" value="3"/>
</dbReference>
<protein>
    <submittedName>
        <fullName evidence="2">Tetratricopeptide (TPR) repeat protein</fullName>
    </submittedName>
</protein>
<comment type="caution">
    <text evidence="2">The sequence shown here is derived from an EMBL/GenBank/DDBJ whole genome shotgun (WGS) entry which is preliminary data.</text>
</comment>
<dbReference type="EMBL" id="JACCFS010000001">
    <property type="protein sequence ID" value="NYJ33695.1"/>
    <property type="molecule type" value="Genomic_DNA"/>
</dbReference>
<dbReference type="AlphaFoldDB" id="A0A7Z0EKD3"/>
<reference evidence="2 3" key="1">
    <citation type="submission" date="2020-07" db="EMBL/GenBank/DDBJ databases">
        <title>Sequencing the genomes of 1000 actinobacteria strains.</title>
        <authorList>
            <person name="Klenk H.-P."/>
        </authorList>
    </citation>
    <scope>NUCLEOTIDE SEQUENCE [LARGE SCALE GENOMIC DNA]</scope>
    <source>
        <strain evidence="2 3">DSM 44442</strain>
    </source>
</reference>
<evidence type="ECO:0000313" key="3">
    <source>
        <dbReference type="Proteomes" id="UP000572051"/>
    </source>
</evidence>
<keyword evidence="3" id="KW-1185">Reference proteome</keyword>
<name>A0A7Z0EKD3_9ACTN</name>
<proteinExistence type="predicted"/>
<keyword evidence="1" id="KW-0802">TPR repeat</keyword>
<sequence length="595" mass="63957">MTEAHEGTADPRLEAEGELSMARLALDGGDLRHAADHVATAITFAPALPEIHELLAHLARHPQGGADLFPMDERVYLGTVVCRGHVLASLGDRAEAVRLLVSAQCHSPGHAWADVPWMYDPGLGAALPPEAVCDAIGRLLGVAGDPVPEAERAAFAPFLSLVRSAIAAHPGHAMLLWSASILVRRLGDTDAAVELALRSARIEPSAFAAVALGTAYRAQGRWAQAEQAWRQALDLEPDNLAVHTDMAEMLAEAGRPEDGLAWVEAALRKEPDHPSAFPTACVLRFGRDGDLAHLVALADHLRARPDNAHAAGALARAAHGIPWVGRYVGPTEAVVNMLHQSLESVDGTGTPELTVALYAPEPPSALLAFVRALPGSDITVGDIQPPDPRYTVPEVFGGDRLEPVRRRLWDFDGTAPRPNVAPPSASAAETMRDLALRTWQHPVHAYDEGVRLAGLGLTDLLGVLVHPPEPPMDEPGVWPDWIRLVQIWACLGLTHYEADRPWHGSVRRRALVDLAFGPEDWVTEAALFALVALAWTHPDDRADIAGLVTDRFHAAVEAAGSRPVTILDSIAHLVLATPEVEERVRAFAREVLAEE</sequence>
<dbReference type="Proteomes" id="UP000572051">
    <property type="component" value="Unassembled WGS sequence"/>
</dbReference>
<evidence type="ECO:0000313" key="2">
    <source>
        <dbReference type="EMBL" id="NYJ33695.1"/>
    </source>
</evidence>
<dbReference type="SUPFAM" id="SSF48452">
    <property type="entry name" value="TPR-like"/>
    <property type="match status" value="1"/>
</dbReference>
<dbReference type="InterPro" id="IPR011990">
    <property type="entry name" value="TPR-like_helical_dom_sf"/>
</dbReference>
<feature type="repeat" description="TPR" evidence="1">
    <location>
        <begin position="206"/>
        <end position="239"/>
    </location>
</feature>
<accession>A0A7Z0EKD3</accession>
<dbReference type="Gene3D" id="1.25.40.10">
    <property type="entry name" value="Tetratricopeptide repeat domain"/>
    <property type="match status" value="1"/>
</dbReference>
<dbReference type="RefSeq" id="WP_179822023.1">
    <property type="nucleotide sequence ID" value="NZ_JACCFS010000001.1"/>
</dbReference>
<dbReference type="Pfam" id="PF14559">
    <property type="entry name" value="TPR_19"/>
    <property type="match status" value="1"/>
</dbReference>
<dbReference type="InterPro" id="IPR019734">
    <property type="entry name" value="TPR_rpt"/>
</dbReference>